<dbReference type="RefSeq" id="WP_092380480.1">
    <property type="nucleotide sequence ID" value="NZ_BOPI01000039.1"/>
</dbReference>
<keyword evidence="1" id="KW-0030">Aminoacyl-tRNA synthetase</keyword>
<dbReference type="InterPro" id="IPR014729">
    <property type="entry name" value="Rossmann-like_a/b/a_fold"/>
</dbReference>
<dbReference type="Proteomes" id="UP000198707">
    <property type="component" value="Unassembled WGS sequence"/>
</dbReference>
<organism evidence="1 2">
    <name type="scientific">Micromonospora phaseoli</name>
    <dbReference type="NCBI Taxonomy" id="1144548"/>
    <lineage>
        <taxon>Bacteria</taxon>
        <taxon>Bacillati</taxon>
        <taxon>Actinomycetota</taxon>
        <taxon>Actinomycetes</taxon>
        <taxon>Micromonosporales</taxon>
        <taxon>Micromonosporaceae</taxon>
        <taxon>Micromonospora</taxon>
    </lineage>
</organism>
<dbReference type="STRING" id="1144548.SAMN05443287_10539"/>
<dbReference type="OrthoDB" id="3337847at2"/>
<dbReference type="AlphaFoldDB" id="A0A1H6ZPK1"/>
<dbReference type="GO" id="GO:0004812">
    <property type="term" value="F:aminoacyl-tRNA ligase activity"/>
    <property type="evidence" value="ECO:0007669"/>
    <property type="project" value="UniProtKB-KW"/>
</dbReference>
<dbReference type="EMBL" id="FNYV01000005">
    <property type="protein sequence ID" value="SEJ51530.1"/>
    <property type="molecule type" value="Genomic_DNA"/>
</dbReference>
<keyword evidence="1" id="KW-0436">Ligase</keyword>
<evidence type="ECO:0000313" key="2">
    <source>
        <dbReference type="Proteomes" id="UP000198707"/>
    </source>
</evidence>
<sequence>MPAIPMDQQTTEAVAGHLGPAAIRFTHIDGAVPVLEPEVRDSMAIVTGFGPTNAPTAGTLSVMLGAVELQRRLHAPMTVIVSDLGAWNSRNVAWSTLVEVRDQMIAFLVALGLDREVTELRSHLDHANLVRAGRIARYLSRADFQEHRESLLELYADHGLLGSEIGVVTDSLYTVADVLGPFDNGAKHVLMVSGMEEAYFTDLARLVLNRQADAGELGLGWTGNIGALYFRVLEGLAGYPKMSKSIPASSIHLNMTPDEVAERVLSDDRDSQPALLSAIELASGWDAAGTAAAREAFADRNTQQGRWREVRAEYCDTFNRYATLWKQCAS</sequence>
<accession>A0A1H6ZPK1</accession>
<evidence type="ECO:0000313" key="1">
    <source>
        <dbReference type="EMBL" id="SEJ51530.1"/>
    </source>
</evidence>
<gene>
    <name evidence="1" type="ORF">SAMN05443287_10539</name>
</gene>
<keyword evidence="2" id="KW-1185">Reference proteome</keyword>
<name>A0A1H6ZPK1_9ACTN</name>
<dbReference type="SUPFAM" id="SSF52374">
    <property type="entry name" value="Nucleotidylyl transferase"/>
    <property type="match status" value="1"/>
</dbReference>
<reference evidence="2" key="1">
    <citation type="submission" date="2016-10" db="EMBL/GenBank/DDBJ databases">
        <authorList>
            <person name="Varghese N."/>
            <person name="Submissions S."/>
        </authorList>
    </citation>
    <scope>NUCLEOTIDE SEQUENCE [LARGE SCALE GENOMIC DNA]</scope>
    <source>
        <strain evidence="2">CGMCC 4.7038</strain>
    </source>
</reference>
<dbReference type="Gene3D" id="3.40.50.620">
    <property type="entry name" value="HUPs"/>
    <property type="match status" value="1"/>
</dbReference>
<proteinExistence type="predicted"/>
<protein>
    <submittedName>
        <fullName evidence="1">Tryptophanyl-tRNA synthetase</fullName>
    </submittedName>
</protein>